<protein>
    <recommendedName>
        <fullName evidence="4">PQQ-like domain-containing protein</fullName>
    </recommendedName>
</protein>
<dbReference type="EMBL" id="JBHSMQ010000001">
    <property type="protein sequence ID" value="MFC5453883.1"/>
    <property type="molecule type" value="Genomic_DNA"/>
</dbReference>
<evidence type="ECO:0000313" key="2">
    <source>
        <dbReference type="EMBL" id="MFC5453883.1"/>
    </source>
</evidence>
<dbReference type="RefSeq" id="WP_377163396.1">
    <property type="nucleotide sequence ID" value="NZ_JBHSMQ010000001.1"/>
</dbReference>
<organism evidence="2 3">
    <name type="scientific">Prosthecobacter fluviatilis</name>
    <dbReference type="NCBI Taxonomy" id="445931"/>
    <lineage>
        <taxon>Bacteria</taxon>
        <taxon>Pseudomonadati</taxon>
        <taxon>Verrucomicrobiota</taxon>
        <taxon>Verrucomicrobiia</taxon>
        <taxon>Verrucomicrobiales</taxon>
        <taxon>Verrucomicrobiaceae</taxon>
        <taxon>Prosthecobacter</taxon>
    </lineage>
</organism>
<dbReference type="Pfam" id="PF22701">
    <property type="entry name" value="Mala_s_1-like"/>
    <property type="match status" value="1"/>
</dbReference>
<dbReference type="Proteomes" id="UP001596052">
    <property type="component" value="Unassembled WGS sequence"/>
</dbReference>
<dbReference type="InterPro" id="IPR054550">
    <property type="entry name" value="Mala_s_1-like"/>
</dbReference>
<evidence type="ECO:0008006" key="4">
    <source>
        <dbReference type="Google" id="ProtNLM"/>
    </source>
</evidence>
<dbReference type="InterPro" id="IPR011044">
    <property type="entry name" value="Quino_amine_DH_bsu"/>
</dbReference>
<evidence type="ECO:0000256" key="1">
    <source>
        <dbReference type="SAM" id="SignalP"/>
    </source>
</evidence>
<name>A0ABW0KKA2_9BACT</name>
<keyword evidence="3" id="KW-1185">Reference proteome</keyword>
<gene>
    <name evidence="2" type="ORF">ACFQDI_03360</name>
</gene>
<feature type="chain" id="PRO_5045181278" description="PQQ-like domain-containing protein" evidence="1">
    <location>
        <begin position="21"/>
        <end position="297"/>
    </location>
</feature>
<keyword evidence="1" id="KW-0732">Signal</keyword>
<dbReference type="InterPro" id="IPR011042">
    <property type="entry name" value="6-blade_b-propeller_TolB-like"/>
</dbReference>
<sequence length="297" mass="32657">MPTLRLLAVLLALVSSAAAAHPFLCCDYGGGKVCVVSAEGKIEWQWDCKAPQDCWKLPNGNYLFCFVSGALEVTPDKKVVWEYKAPTDVKVEVHACQPLPDGNVMLVECGTSRIIEVDRAGKIAKEIKLAAAPEIKLHNQFRGTRKLANGHYLVAFKGEGKIVELDGEGKVLRQIKVPGDPHEVVPLPEGHLLITCGDGHQVRELDAKENIVWELGENDIPGYTLRLMAGCQRLPNGNTVFCVYLGHGHIGEQAQVIEVTRDKKIVWDVADHAQFKTINQIMLLDVPGDVTKGEILR</sequence>
<dbReference type="SUPFAM" id="SSF50969">
    <property type="entry name" value="YVTN repeat-like/Quinoprotein amine dehydrogenase"/>
    <property type="match status" value="1"/>
</dbReference>
<comment type="caution">
    <text evidence="2">The sequence shown here is derived from an EMBL/GenBank/DDBJ whole genome shotgun (WGS) entry which is preliminary data.</text>
</comment>
<proteinExistence type="predicted"/>
<accession>A0ABW0KKA2</accession>
<feature type="signal peptide" evidence="1">
    <location>
        <begin position="1"/>
        <end position="20"/>
    </location>
</feature>
<evidence type="ECO:0000313" key="3">
    <source>
        <dbReference type="Proteomes" id="UP001596052"/>
    </source>
</evidence>
<dbReference type="Gene3D" id="2.120.10.30">
    <property type="entry name" value="TolB, C-terminal domain"/>
    <property type="match status" value="1"/>
</dbReference>
<reference evidence="3" key="1">
    <citation type="journal article" date="2019" name="Int. J. Syst. Evol. Microbiol.">
        <title>The Global Catalogue of Microorganisms (GCM) 10K type strain sequencing project: providing services to taxonomists for standard genome sequencing and annotation.</title>
        <authorList>
            <consortium name="The Broad Institute Genomics Platform"/>
            <consortium name="The Broad Institute Genome Sequencing Center for Infectious Disease"/>
            <person name="Wu L."/>
            <person name="Ma J."/>
        </authorList>
    </citation>
    <scope>NUCLEOTIDE SEQUENCE [LARGE SCALE GENOMIC DNA]</scope>
    <source>
        <strain evidence="3">CGMCC 4.1469</strain>
    </source>
</reference>